<dbReference type="PANTHER" id="PTHR45824:SF17">
    <property type="entry name" value="CRAL-TRIO DOMAIN-CONTAINING PROTEIN C23B6.04C"/>
    <property type="match status" value="1"/>
</dbReference>
<dbReference type="Pfam" id="PF03765">
    <property type="entry name" value="CRAL_TRIO_N"/>
    <property type="match status" value="1"/>
</dbReference>
<protein>
    <recommendedName>
        <fullName evidence="2">CRAL-TRIO domain-containing protein</fullName>
    </recommendedName>
</protein>
<dbReference type="SUPFAM" id="SSF46938">
    <property type="entry name" value="CRAL/TRIO N-terminal domain"/>
    <property type="match status" value="1"/>
</dbReference>
<dbReference type="InterPro" id="IPR052578">
    <property type="entry name" value="PI_Transfer_CRAL-TRIO"/>
</dbReference>
<dbReference type="EMBL" id="KZ665249">
    <property type="protein sequence ID" value="PPS00674.1"/>
    <property type="molecule type" value="Genomic_DNA"/>
</dbReference>
<sequence>MIPINEIQSFIIVCWIKRLEKTRNYRVVKSSMLLKQGSSLFGEFCFLFRVSELRTAIGPLSGRSAKYCTDACLRRYLEARNWNVDKAKKMLEETLKWRLTYKPEEIRWHEVAHEGETGKVSRANFHDHQGRTVLIMRPGMQNTKSAENNIRHLVYLLENAIMNLAEGQEQMSWLIDFTGFSLNTSIPIKVARDIVYILQGHYPERLAVAFLCNPPKIFEAFYKAIKYFLDPKTAQKVKFVYPKNKDSMELMKSYFDVEDLPAVKYFLDPKTAQKVKFVYPKNKDSMELMKSYFDVEDLPGEFGGNGTLKYDHEEFSRLMAEDDVKTAKFWGIDDKPYHIANGNGHSAAEVAPEPAAPIAQRVS</sequence>
<name>A0A2P5XBH1_GOSBA</name>
<dbReference type="Gene3D" id="3.40.525.10">
    <property type="entry name" value="CRAL-TRIO lipid binding domain"/>
    <property type="match status" value="2"/>
</dbReference>
<dbReference type="InterPro" id="IPR036273">
    <property type="entry name" value="CRAL/TRIO_N_dom_sf"/>
</dbReference>
<dbReference type="CDD" id="cd00170">
    <property type="entry name" value="SEC14"/>
    <property type="match status" value="1"/>
</dbReference>
<dbReference type="Proteomes" id="UP000239757">
    <property type="component" value="Unassembled WGS sequence"/>
</dbReference>
<evidence type="ECO:0000313" key="3">
    <source>
        <dbReference type="EMBL" id="PPS00674.1"/>
    </source>
</evidence>
<accession>A0A2P5XBH1</accession>
<feature type="domain" description="CRAL-TRIO" evidence="2">
    <location>
        <begin position="127"/>
        <end position="310"/>
    </location>
</feature>
<gene>
    <name evidence="3" type="ORF">GOBAR_AA19970</name>
</gene>
<evidence type="ECO:0000256" key="1">
    <source>
        <dbReference type="SAM" id="MobiDB-lite"/>
    </source>
</evidence>
<dbReference type="SUPFAM" id="SSF52087">
    <property type="entry name" value="CRAL/TRIO domain"/>
    <property type="match status" value="2"/>
</dbReference>
<dbReference type="InterPro" id="IPR011074">
    <property type="entry name" value="CRAL/TRIO_N_dom"/>
</dbReference>
<dbReference type="Pfam" id="PF00650">
    <property type="entry name" value="CRAL_TRIO"/>
    <property type="match status" value="1"/>
</dbReference>
<dbReference type="PROSITE" id="PS50191">
    <property type="entry name" value="CRAL_TRIO"/>
    <property type="match status" value="1"/>
</dbReference>
<dbReference type="SMART" id="SM00516">
    <property type="entry name" value="SEC14"/>
    <property type="match status" value="1"/>
</dbReference>
<organism evidence="3 4">
    <name type="scientific">Gossypium barbadense</name>
    <name type="common">Sea Island cotton</name>
    <name type="synonym">Hibiscus barbadensis</name>
    <dbReference type="NCBI Taxonomy" id="3634"/>
    <lineage>
        <taxon>Eukaryota</taxon>
        <taxon>Viridiplantae</taxon>
        <taxon>Streptophyta</taxon>
        <taxon>Embryophyta</taxon>
        <taxon>Tracheophyta</taxon>
        <taxon>Spermatophyta</taxon>
        <taxon>Magnoliopsida</taxon>
        <taxon>eudicotyledons</taxon>
        <taxon>Gunneridae</taxon>
        <taxon>Pentapetalae</taxon>
        <taxon>rosids</taxon>
        <taxon>malvids</taxon>
        <taxon>Malvales</taxon>
        <taxon>Malvaceae</taxon>
        <taxon>Malvoideae</taxon>
        <taxon>Gossypium</taxon>
    </lineage>
</organism>
<dbReference type="InterPro" id="IPR001251">
    <property type="entry name" value="CRAL-TRIO_dom"/>
</dbReference>
<dbReference type="OrthoDB" id="75724at2759"/>
<feature type="region of interest" description="Disordered" evidence="1">
    <location>
        <begin position="343"/>
        <end position="363"/>
    </location>
</feature>
<dbReference type="SMART" id="SM01100">
    <property type="entry name" value="CRAL_TRIO_N"/>
    <property type="match status" value="1"/>
</dbReference>
<evidence type="ECO:0000313" key="4">
    <source>
        <dbReference type="Proteomes" id="UP000239757"/>
    </source>
</evidence>
<dbReference type="GO" id="GO:0008526">
    <property type="term" value="F:phosphatidylinositol transfer activity"/>
    <property type="evidence" value="ECO:0007669"/>
    <property type="project" value="TreeGrafter"/>
</dbReference>
<dbReference type="AlphaFoldDB" id="A0A2P5XBH1"/>
<evidence type="ECO:0000259" key="2">
    <source>
        <dbReference type="PROSITE" id="PS50191"/>
    </source>
</evidence>
<dbReference type="PANTHER" id="PTHR45824">
    <property type="entry name" value="GH16843P"/>
    <property type="match status" value="1"/>
</dbReference>
<feature type="compositionally biased region" description="Low complexity" evidence="1">
    <location>
        <begin position="347"/>
        <end position="363"/>
    </location>
</feature>
<dbReference type="InterPro" id="IPR036865">
    <property type="entry name" value="CRAL-TRIO_dom_sf"/>
</dbReference>
<reference evidence="3 4" key="1">
    <citation type="submission" date="2015-01" db="EMBL/GenBank/DDBJ databases">
        <title>Genome of allotetraploid Gossypium barbadense reveals genomic plasticity and fiber elongation in cotton evolution.</title>
        <authorList>
            <person name="Chen X."/>
            <person name="Liu X."/>
            <person name="Zhao B."/>
            <person name="Zheng H."/>
            <person name="Hu Y."/>
            <person name="Lu G."/>
            <person name="Yang C."/>
            <person name="Chen J."/>
            <person name="Shan C."/>
            <person name="Zhang L."/>
            <person name="Zhou Y."/>
            <person name="Wang L."/>
            <person name="Guo W."/>
            <person name="Bai Y."/>
            <person name="Ruan J."/>
            <person name="Shangguan X."/>
            <person name="Mao Y."/>
            <person name="Jiang J."/>
            <person name="Zhu Y."/>
            <person name="Lei J."/>
            <person name="Kang H."/>
            <person name="Chen S."/>
            <person name="He X."/>
            <person name="Wang R."/>
            <person name="Wang Y."/>
            <person name="Chen J."/>
            <person name="Wang L."/>
            <person name="Yu S."/>
            <person name="Wang B."/>
            <person name="Wei J."/>
            <person name="Song S."/>
            <person name="Lu X."/>
            <person name="Gao Z."/>
            <person name="Gu W."/>
            <person name="Deng X."/>
            <person name="Ma D."/>
            <person name="Wang S."/>
            <person name="Liang W."/>
            <person name="Fang L."/>
            <person name="Cai C."/>
            <person name="Zhu X."/>
            <person name="Zhou B."/>
            <person name="Zhang Y."/>
            <person name="Chen Z."/>
            <person name="Xu S."/>
            <person name="Zhu R."/>
            <person name="Wang S."/>
            <person name="Zhang T."/>
            <person name="Zhao G."/>
        </authorList>
    </citation>
    <scope>NUCLEOTIDE SEQUENCE [LARGE SCALE GENOMIC DNA]</scope>
    <source>
        <strain evidence="4">cv. Xinhai21</strain>
        <tissue evidence="3">Leaf</tissue>
    </source>
</reference>
<proteinExistence type="predicted"/>